<proteinExistence type="predicted"/>
<name>A0A4D9E9Y9_9SAUR</name>
<gene>
    <name evidence="1" type="ORF">DR999_PMT10334</name>
</gene>
<dbReference type="EMBL" id="QXTE01000092">
    <property type="protein sequence ID" value="TFK06867.1"/>
    <property type="molecule type" value="Genomic_DNA"/>
</dbReference>
<reference evidence="1 2" key="1">
    <citation type="submission" date="2019-04" db="EMBL/GenBank/DDBJ databases">
        <title>Draft genome of the big-headed turtle Platysternon megacephalum.</title>
        <authorList>
            <person name="Gong S."/>
        </authorList>
    </citation>
    <scope>NUCLEOTIDE SEQUENCE [LARGE SCALE GENOMIC DNA]</scope>
    <source>
        <strain evidence="1">DO16091913</strain>
        <tissue evidence="1">Muscle</tissue>
    </source>
</reference>
<evidence type="ECO:0000313" key="2">
    <source>
        <dbReference type="Proteomes" id="UP000297703"/>
    </source>
</evidence>
<dbReference type="Proteomes" id="UP000297703">
    <property type="component" value="Unassembled WGS sequence"/>
</dbReference>
<keyword evidence="2" id="KW-1185">Reference proteome</keyword>
<dbReference type="STRING" id="55544.A0A4D9E9Y9"/>
<dbReference type="OrthoDB" id="10260455at2759"/>
<keyword evidence="1" id="KW-0371">Homeobox</keyword>
<reference evidence="1 2" key="2">
    <citation type="submission" date="2019-04" db="EMBL/GenBank/DDBJ databases">
        <title>The genome sequence of big-headed turtle.</title>
        <authorList>
            <person name="Gong S."/>
        </authorList>
    </citation>
    <scope>NUCLEOTIDE SEQUENCE [LARGE SCALE GENOMIC DNA]</scope>
    <source>
        <strain evidence="1">DO16091913</strain>
        <tissue evidence="1">Muscle</tissue>
    </source>
</reference>
<sequence>MAAGEQQGREYLERYKIPELLHNLSALLLYHRPADIATWENIQYQKSIPQGIDQNKYLQLG</sequence>
<organism evidence="1 2">
    <name type="scientific">Platysternon megacephalum</name>
    <name type="common">big-headed turtle</name>
    <dbReference type="NCBI Taxonomy" id="55544"/>
    <lineage>
        <taxon>Eukaryota</taxon>
        <taxon>Metazoa</taxon>
        <taxon>Chordata</taxon>
        <taxon>Craniata</taxon>
        <taxon>Vertebrata</taxon>
        <taxon>Euteleostomi</taxon>
        <taxon>Archelosauria</taxon>
        <taxon>Testudinata</taxon>
        <taxon>Testudines</taxon>
        <taxon>Cryptodira</taxon>
        <taxon>Durocryptodira</taxon>
        <taxon>Testudinoidea</taxon>
        <taxon>Platysternidae</taxon>
        <taxon>Platysternon</taxon>
    </lineage>
</organism>
<keyword evidence="1" id="KW-0238">DNA-binding</keyword>
<protein>
    <submittedName>
        <fullName evidence="1">Zinc fingers and homeoboxes protein 3</fullName>
    </submittedName>
</protein>
<dbReference type="GO" id="GO:0003677">
    <property type="term" value="F:DNA binding"/>
    <property type="evidence" value="ECO:0007669"/>
    <property type="project" value="UniProtKB-KW"/>
</dbReference>
<comment type="caution">
    <text evidence="1">The sequence shown here is derived from an EMBL/GenBank/DDBJ whole genome shotgun (WGS) entry which is preliminary data.</text>
</comment>
<dbReference type="AlphaFoldDB" id="A0A4D9E9Y9"/>
<accession>A0A4D9E9Y9</accession>
<evidence type="ECO:0000313" key="1">
    <source>
        <dbReference type="EMBL" id="TFK06867.1"/>
    </source>
</evidence>